<dbReference type="RefSeq" id="WP_143163213.1">
    <property type="nucleotide sequence ID" value="NZ_BMLR01000007.1"/>
</dbReference>
<feature type="transmembrane region" description="Helical" evidence="1">
    <location>
        <begin position="218"/>
        <end position="239"/>
    </location>
</feature>
<keyword evidence="1" id="KW-0472">Membrane</keyword>
<protein>
    <submittedName>
        <fullName evidence="2">Uncharacterized protein</fullName>
    </submittedName>
</protein>
<dbReference type="AlphaFoldDB" id="A0A1M7EJV4"/>
<dbReference type="STRING" id="337701.SAMN05444398_10798"/>
<evidence type="ECO:0000313" key="2">
    <source>
        <dbReference type="EMBL" id="SHL91856.1"/>
    </source>
</evidence>
<keyword evidence="3" id="KW-1185">Reference proteome</keyword>
<evidence type="ECO:0000256" key="1">
    <source>
        <dbReference type="SAM" id="Phobius"/>
    </source>
</evidence>
<reference evidence="2 3" key="1">
    <citation type="submission" date="2016-11" db="EMBL/GenBank/DDBJ databases">
        <authorList>
            <person name="Jaros S."/>
            <person name="Januszkiewicz K."/>
            <person name="Wedrychowicz H."/>
        </authorList>
    </citation>
    <scope>NUCLEOTIDE SEQUENCE [LARGE SCALE GENOMIC DNA]</scope>
    <source>
        <strain evidence="2 3">DSM 29589</strain>
    </source>
</reference>
<dbReference type="Proteomes" id="UP000183974">
    <property type="component" value="Unassembled WGS sequence"/>
</dbReference>
<keyword evidence="1" id="KW-1133">Transmembrane helix</keyword>
<name>A0A1M7EJV4_9RHOB</name>
<sequence length="281" mass="30533">MTNERTWVTAGLVFLGTRDIDIVETANRVRVALARIGHRITGTRVQSDDSAIVASCCHTMRIGIEHDAFVDEFSRQVPRVLTLDIAQDDKDSTTDGQGMTNDMVLTHVLKDLHWQMSADYIRWVGHSRLLSSADFLLMTTDLPGSAQPAGARLARGTAKVTMGHDADRTRACASELADLRSFFREADADLEAAKTGKARPAQINPDEPPLSAPQRLSAWLMAYAVLLFSLPVGIALLLVNLIKGENPRLAAQAAALTGTFLSFQTFGTTAQAMEAVRSLLS</sequence>
<dbReference type="EMBL" id="FRBR01000007">
    <property type="protein sequence ID" value="SHL91856.1"/>
    <property type="molecule type" value="Genomic_DNA"/>
</dbReference>
<keyword evidence="1" id="KW-0812">Transmembrane</keyword>
<proteinExistence type="predicted"/>
<accession>A0A1M7EJV4</accession>
<dbReference type="OrthoDB" id="7829286at2"/>
<organism evidence="2 3">
    <name type="scientific">Roseovarius pacificus</name>
    <dbReference type="NCBI Taxonomy" id="337701"/>
    <lineage>
        <taxon>Bacteria</taxon>
        <taxon>Pseudomonadati</taxon>
        <taxon>Pseudomonadota</taxon>
        <taxon>Alphaproteobacteria</taxon>
        <taxon>Rhodobacterales</taxon>
        <taxon>Roseobacteraceae</taxon>
        <taxon>Roseovarius</taxon>
    </lineage>
</organism>
<gene>
    <name evidence="2" type="ORF">SAMN05444398_10798</name>
</gene>
<evidence type="ECO:0000313" key="3">
    <source>
        <dbReference type="Proteomes" id="UP000183974"/>
    </source>
</evidence>